<dbReference type="SUPFAM" id="SSF53448">
    <property type="entry name" value="Nucleotide-diphospho-sugar transferases"/>
    <property type="match status" value="1"/>
</dbReference>
<keyword evidence="6 7" id="KW-0472">Membrane</keyword>
<dbReference type="InterPro" id="IPR001173">
    <property type="entry name" value="Glyco_trans_2-like"/>
</dbReference>
<evidence type="ECO:0000256" key="7">
    <source>
        <dbReference type="SAM" id="Phobius"/>
    </source>
</evidence>
<comment type="subcellular location">
    <subcellularLocation>
        <location evidence="1">Membrane</location>
        <topology evidence="1">Multi-pass membrane protein</topology>
    </subcellularLocation>
</comment>
<feature type="transmembrane region" description="Helical" evidence="7">
    <location>
        <begin position="234"/>
        <end position="255"/>
    </location>
</feature>
<dbReference type="InterPro" id="IPR050256">
    <property type="entry name" value="Glycosyltransferase_2"/>
</dbReference>
<dbReference type="OrthoDB" id="9807778at2"/>
<evidence type="ECO:0000256" key="2">
    <source>
        <dbReference type="ARBA" id="ARBA00022676"/>
    </source>
</evidence>
<keyword evidence="10" id="KW-1185">Reference proteome</keyword>
<keyword evidence="5 7" id="KW-1133">Transmembrane helix</keyword>
<organism evidence="9 10">
    <name type="scientific">Flavobacterium noncentrifugens</name>
    <dbReference type="NCBI Taxonomy" id="1128970"/>
    <lineage>
        <taxon>Bacteria</taxon>
        <taxon>Pseudomonadati</taxon>
        <taxon>Bacteroidota</taxon>
        <taxon>Flavobacteriia</taxon>
        <taxon>Flavobacteriales</taxon>
        <taxon>Flavobacteriaceae</taxon>
        <taxon>Flavobacterium</taxon>
    </lineage>
</organism>
<reference evidence="9 10" key="1">
    <citation type="submission" date="2016-10" db="EMBL/GenBank/DDBJ databases">
        <authorList>
            <person name="de Groot N.N."/>
        </authorList>
    </citation>
    <scope>NUCLEOTIDE SEQUENCE [LARGE SCALE GENOMIC DNA]</scope>
    <source>
        <strain evidence="9 10">CGMCC 1.10076</strain>
    </source>
</reference>
<dbReference type="Proteomes" id="UP000199580">
    <property type="component" value="Unassembled WGS sequence"/>
</dbReference>
<proteinExistence type="predicted"/>
<dbReference type="RefSeq" id="WP_091391943.1">
    <property type="nucleotide sequence ID" value="NZ_BKAI01000002.1"/>
</dbReference>
<dbReference type="PANTHER" id="PTHR48090:SF1">
    <property type="entry name" value="PROPHAGE BACTOPRENOL GLUCOSYL TRANSFERASE HOMOLOG"/>
    <property type="match status" value="1"/>
</dbReference>
<dbReference type="GO" id="GO:0005886">
    <property type="term" value="C:plasma membrane"/>
    <property type="evidence" value="ECO:0007669"/>
    <property type="project" value="TreeGrafter"/>
</dbReference>
<keyword evidence="2 9" id="KW-0328">Glycosyltransferase</keyword>
<evidence type="ECO:0000256" key="5">
    <source>
        <dbReference type="ARBA" id="ARBA00022989"/>
    </source>
</evidence>
<evidence type="ECO:0000256" key="1">
    <source>
        <dbReference type="ARBA" id="ARBA00004141"/>
    </source>
</evidence>
<dbReference type="GO" id="GO:0016757">
    <property type="term" value="F:glycosyltransferase activity"/>
    <property type="evidence" value="ECO:0007669"/>
    <property type="project" value="UniProtKB-KW"/>
</dbReference>
<name>A0A1G8SZG6_9FLAO</name>
<sequence length="329" mass="37731">MNNITGIDISIIAPLYNEEQVFSQLIERLQSVIDKTPFACEVILVNDGSSDNTAALIEEICLKDSRFTGILLSRNHGHQLAVTAGLASVRGKQGAMIIDGDLQDPPELVNEFYKLLQQGYDVIYAVRKNRKESFLKKMAYAVYYRLQKKISSFNIPIDSGDFSMLSRRVVDNMSMMPEQSRYLRGMRAWIGFKQIGYEYDRDERHAGETKYSWSKLFELAFNGIFNFSDFPVRIISRLGLITIFFSLIYFVYNVYRKIYYNDVPHGFTATILAIIMFSGVQLLSLGLIGEYVLRIYNQVRNRPLFIVDKIIQDGRENPAGIVSERSKKP</sequence>
<evidence type="ECO:0000313" key="10">
    <source>
        <dbReference type="Proteomes" id="UP000199580"/>
    </source>
</evidence>
<feature type="domain" description="Glycosyltransferase 2-like" evidence="8">
    <location>
        <begin position="10"/>
        <end position="171"/>
    </location>
</feature>
<gene>
    <name evidence="9" type="ORF">SAMN04487935_0761</name>
</gene>
<evidence type="ECO:0000256" key="4">
    <source>
        <dbReference type="ARBA" id="ARBA00022692"/>
    </source>
</evidence>
<evidence type="ECO:0000256" key="3">
    <source>
        <dbReference type="ARBA" id="ARBA00022679"/>
    </source>
</evidence>
<accession>A0A1G8SZG6</accession>
<keyword evidence="4 7" id="KW-0812">Transmembrane</keyword>
<dbReference type="Pfam" id="PF00535">
    <property type="entry name" value="Glycos_transf_2"/>
    <property type="match status" value="1"/>
</dbReference>
<keyword evidence="3 9" id="KW-0808">Transferase</keyword>
<dbReference type="PANTHER" id="PTHR48090">
    <property type="entry name" value="UNDECAPRENYL-PHOSPHATE 4-DEOXY-4-FORMAMIDO-L-ARABINOSE TRANSFERASE-RELATED"/>
    <property type="match status" value="1"/>
</dbReference>
<dbReference type="InterPro" id="IPR029044">
    <property type="entry name" value="Nucleotide-diphossugar_trans"/>
</dbReference>
<evidence type="ECO:0000256" key="6">
    <source>
        <dbReference type="ARBA" id="ARBA00023136"/>
    </source>
</evidence>
<dbReference type="AlphaFoldDB" id="A0A1G8SZG6"/>
<feature type="transmembrane region" description="Helical" evidence="7">
    <location>
        <begin position="267"/>
        <end position="293"/>
    </location>
</feature>
<dbReference type="Gene3D" id="3.90.550.10">
    <property type="entry name" value="Spore Coat Polysaccharide Biosynthesis Protein SpsA, Chain A"/>
    <property type="match status" value="1"/>
</dbReference>
<evidence type="ECO:0000259" key="8">
    <source>
        <dbReference type="Pfam" id="PF00535"/>
    </source>
</evidence>
<dbReference type="CDD" id="cd04187">
    <property type="entry name" value="DPM1_like_bac"/>
    <property type="match status" value="1"/>
</dbReference>
<dbReference type="STRING" id="1128970.SAMN04487935_0761"/>
<evidence type="ECO:0000313" key="9">
    <source>
        <dbReference type="EMBL" id="SDJ34596.1"/>
    </source>
</evidence>
<protein>
    <submittedName>
        <fullName evidence="9">Dolichol-phosphate mannosyltransferase</fullName>
    </submittedName>
</protein>
<dbReference type="EMBL" id="FNEZ01000001">
    <property type="protein sequence ID" value="SDJ34596.1"/>
    <property type="molecule type" value="Genomic_DNA"/>
</dbReference>